<name>A0A9N9X6B4_DIABA</name>
<keyword evidence="1" id="KW-0813">Transport</keyword>
<feature type="compositionally biased region" description="Basic residues" evidence="4">
    <location>
        <begin position="271"/>
        <end position="284"/>
    </location>
</feature>
<evidence type="ECO:0000256" key="3">
    <source>
        <dbReference type="ARBA" id="ARBA00023303"/>
    </source>
</evidence>
<dbReference type="GO" id="GO:0015279">
    <property type="term" value="F:store-operated calcium channel activity"/>
    <property type="evidence" value="ECO:0007669"/>
    <property type="project" value="TreeGrafter"/>
</dbReference>
<dbReference type="GO" id="GO:0070679">
    <property type="term" value="F:inositol 1,4,5 trisphosphate binding"/>
    <property type="evidence" value="ECO:0007669"/>
    <property type="project" value="TreeGrafter"/>
</dbReference>
<proteinExistence type="predicted"/>
<evidence type="ECO:0000256" key="4">
    <source>
        <dbReference type="SAM" id="MobiDB-lite"/>
    </source>
</evidence>
<feature type="compositionally biased region" description="Polar residues" evidence="4">
    <location>
        <begin position="206"/>
        <end position="224"/>
    </location>
</feature>
<feature type="region of interest" description="Disordered" evidence="4">
    <location>
        <begin position="128"/>
        <end position="158"/>
    </location>
</feature>
<organism evidence="5 6">
    <name type="scientific">Diabrotica balteata</name>
    <name type="common">Banded cucumber beetle</name>
    <dbReference type="NCBI Taxonomy" id="107213"/>
    <lineage>
        <taxon>Eukaryota</taxon>
        <taxon>Metazoa</taxon>
        <taxon>Ecdysozoa</taxon>
        <taxon>Arthropoda</taxon>
        <taxon>Hexapoda</taxon>
        <taxon>Insecta</taxon>
        <taxon>Pterygota</taxon>
        <taxon>Neoptera</taxon>
        <taxon>Endopterygota</taxon>
        <taxon>Coleoptera</taxon>
        <taxon>Polyphaga</taxon>
        <taxon>Cucujiformia</taxon>
        <taxon>Chrysomeloidea</taxon>
        <taxon>Chrysomelidae</taxon>
        <taxon>Galerucinae</taxon>
        <taxon>Diabroticina</taxon>
        <taxon>Diabroticites</taxon>
        <taxon>Diabrotica</taxon>
    </lineage>
</organism>
<evidence type="ECO:0000256" key="2">
    <source>
        <dbReference type="ARBA" id="ARBA00023065"/>
    </source>
</evidence>
<evidence type="ECO:0000313" key="6">
    <source>
        <dbReference type="Proteomes" id="UP001153709"/>
    </source>
</evidence>
<sequence>MRNLVRRYVTVEQRKAENQGVTEDDVNEIKQDISAFRFELIEILKNSGMNTSTAHNVMGTGGKKNRQKERRLMKGFNIAPQPSTTGSLPPVAEFIASLQQHHQGDAHHHDFFGSTLSGIFTPTQRKLHLHGSTVSSSQGSINEGNGNHHKRLNLKRSQLHKRRWGTLIEAAKSGKVSRLIGRSRSEDSVCNSCPDNGTTHSHSHSNSPASDDNRSASFSDSNPSLDVPDRPDKELHGIAQGLALLKKKRKKFSASRNSSPIVPPTTSTEHSHHHRKMPPKKVLKRASSVPTRVPDGVQSARHEETQSQQDSMEIPTTVPSTLTPSTTEESVTTVGPSIPPSGTSREPLIFNSSSSNPTGSSQTPDEEYNRPSGTHNHISPKLAGIIPLSGHIGPSAGWL</sequence>
<feature type="compositionally biased region" description="Polar residues" evidence="4">
    <location>
        <begin position="188"/>
        <end position="199"/>
    </location>
</feature>
<feature type="region of interest" description="Disordered" evidence="4">
    <location>
        <begin position="175"/>
        <end position="233"/>
    </location>
</feature>
<feature type="compositionally biased region" description="Polar residues" evidence="4">
    <location>
        <begin position="132"/>
        <end position="145"/>
    </location>
</feature>
<dbReference type="InterPro" id="IPR002153">
    <property type="entry name" value="TRPC_channel"/>
</dbReference>
<dbReference type="Proteomes" id="UP001153709">
    <property type="component" value="Chromosome 1"/>
</dbReference>
<keyword evidence="2" id="KW-0406">Ion transport</keyword>
<dbReference type="OrthoDB" id="2373987at2759"/>
<dbReference type="GO" id="GO:0034703">
    <property type="term" value="C:cation channel complex"/>
    <property type="evidence" value="ECO:0007669"/>
    <property type="project" value="TreeGrafter"/>
</dbReference>
<protein>
    <recommendedName>
        <fullName evidence="7">Transient receptor potential-gamma protein</fullName>
    </recommendedName>
</protein>
<dbReference type="GO" id="GO:0051480">
    <property type="term" value="P:regulation of cytosolic calcium ion concentration"/>
    <property type="evidence" value="ECO:0007669"/>
    <property type="project" value="TreeGrafter"/>
</dbReference>
<dbReference type="GO" id="GO:0005886">
    <property type="term" value="C:plasma membrane"/>
    <property type="evidence" value="ECO:0007669"/>
    <property type="project" value="TreeGrafter"/>
</dbReference>
<keyword evidence="3" id="KW-0407">Ion channel</keyword>
<feature type="compositionally biased region" description="Low complexity" evidence="4">
    <location>
        <begin position="315"/>
        <end position="334"/>
    </location>
</feature>
<gene>
    <name evidence="5" type="ORF">DIABBA_LOCUS521</name>
</gene>
<reference evidence="5" key="1">
    <citation type="submission" date="2022-01" db="EMBL/GenBank/DDBJ databases">
        <authorList>
            <person name="King R."/>
        </authorList>
    </citation>
    <scope>NUCLEOTIDE SEQUENCE</scope>
</reference>
<accession>A0A9N9X6B4</accession>
<dbReference type="PANTHER" id="PTHR10117:SF54">
    <property type="entry name" value="TRANSIENT RECEPTOR POTENTIAL-GAMMA PROTEIN"/>
    <property type="match status" value="1"/>
</dbReference>
<dbReference type="AlphaFoldDB" id="A0A9N9X6B4"/>
<evidence type="ECO:0008006" key="7">
    <source>
        <dbReference type="Google" id="ProtNLM"/>
    </source>
</evidence>
<dbReference type="PANTHER" id="PTHR10117">
    <property type="entry name" value="TRANSIENT RECEPTOR POTENTIAL CHANNEL"/>
    <property type="match status" value="1"/>
</dbReference>
<feature type="region of interest" description="Disordered" evidence="4">
    <location>
        <begin position="247"/>
        <end position="389"/>
    </location>
</feature>
<dbReference type="EMBL" id="OU898276">
    <property type="protein sequence ID" value="CAG9826402.1"/>
    <property type="molecule type" value="Genomic_DNA"/>
</dbReference>
<feature type="compositionally biased region" description="Low complexity" evidence="4">
    <location>
        <begin position="351"/>
        <end position="363"/>
    </location>
</feature>
<evidence type="ECO:0000313" key="5">
    <source>
        <dbReference type="EMBL" id="CAG9826402.1"/>
    </source>
</evidence>
<keyword evidence="6" id="KW-1185">Reference proteome</keyword>
<evidence type="ECO:0000256" key="1">
    <source>
        <dbReference type="ARBA" id="ARBA00022448"/>
    </source>
</evidence>
<feature type="compositionally biased region" description="Basic residues" evidence="4">
    <location>
        <begin position="147"/>
        <end position="158"/>
    </location>
</feature>